<dbReference type="EMBL" id="JBHSMZ010000015">
    <property type="protein sequence ID" value="MFC5550621.1"/>
    <property type="molecule type" value="Genomic_DNA"/>
</dbReference>
<name>A0ABW0S0S5_9BURK</name>
<feature type="transmembrane region" description="Helical" evidence="1">
    <location>
        <begin position="31"/>
        <end position="49"/>
    </location>
</feature>
<accession>A0ABW0S0S5</accession>
<dbReference type="PANTHER" id="PTHR23028">
    <property type="entry name" value="ACETYLTRANSFERASE"/>
    <property type="match status" value="1"/>
</dbReference>
<organism evidence="3 4">
    <name type="scientific">Massilia aerilata</name>
    <dbReference type="NCBI Taxonomy" id="453817"/>
    <lineage>
        <taxon>Bacteria</taxon>
        <taxon>Pseudomonadati</taxon>
        <taxon>Pseudomonadota</taxon>
        <taxon>Betaproteobacteria</taxon>
        <taxon>Burkholderiales</taxon>
        <taxon>Oxalobacteraceae</taxon>
        <taxon>Telluria group</taxon>
        <taxon>Massilia</taxon>
    </lineage>
</organism>
<dbReference type="RefSeq" id="WP_379773483.1">
    <property type="nucleotide sequence ID" value="NZ_JBHSMZ010000015.1"/>
</dbReference>
<keyword evidence="1" id="KW-1133">Transmembrane helix</keyword>
<evidence type="ECO:0000313" key="4">
    <source>
        <dbReference type="Proteomes" id="UP001596086"/>
    </source>
</evidence>
<dbReference type="GO" id="GO:0016746">
    <property type="term" value="F:acyltransferase activity"/>
    <property type="evidence" value="ECO:0007669"/>
    <property type="project" value="UniProtKB-KW"/>
</dbReference>
<comment type="caution">
    <text evidence="3">The sequence shown here is derived from an EMBL/GenBank/DDBJ whole genome shotgun (WGS) entry which is preliminary data.</text>
</comment>
<keyword evidence="1" id="KW-0812">Transmembrane</keyword>
<proteinExistence type="predicted"/>
<protein>
    <submittedName>
        <fullName evidence="3">Acyltransferase family protein</fullName>
        <ecNumber evidence="3">2.3.-.-</ecNumber>
    </submittedName>
</protein>
<dbReference type="InterPro" id="IPR050879">
    <property type="entry name" value="Acyltransferase_3"/>
</dbReference>
<keyword evidence="1" id="KW-0472">Membrane</keyword>
<reference evidence="4" key="1">
    <citation type="journal article" date="2019" name="Int. J. Syst. Evol. Microbiol.">
        <title>The Global Catalogue of Microorganisms (GCM) 10K type strain sequencing project: providing services to taxonomists for standard genome sequencing and annotation.</title>
        <authorList>
            <consortium name="The Broad Institute Genomics Platform"/>
            <consortium name="The Broad Institute Genome Sequencing Center for Infectious Disease"/>
            <person name="Wu L."/>
            <person name="Ma J."/>
        </authorList>
    </citation>
    <scope>NUCLEOTIDE SEQUENCE [LARGE SCALE GENOMIC DNA]</scope>
    <source>
        <strain evidence="4">CGMCC 4.5798</strain>
    </source>
</reference>
<evidence type="ECO:0000256" key="1">
    <source>
        <dbReference type="SAM" id="Phobius"/>
    </source>
</evidence>
<evidence type="ECO:0000259" key="2">
    <source>
        <dbReference type="Pfam" id="PF01757"/>
    </source>
</evidence>
<dbReference type="EC" id="2.3.-.-" evidence="3"/>
<keyword evidence="4" id="KW-1185">Reference proteome</keyword>
<dbReference type="Proteomes" id="UP001596086">
    <property type="component" value="Unassembled WGS sequence"/>
</dbReference>
<keyword evidence="3" id="KW-0808">Transferase</keyword>
<keyword evidence="3" id="KW-0012">Acyltransferase</keyword>
<feature type="domain" description="Acyltransferase 3" evidence="2">
    <location>
        <begin position="6"/>
        <end position="109"/>
    </location>
</feature>
<dbReference type="Pfam" id="PF01757">
    <property type="entry name" value="Acyl_transf_3"/>
    <property type="match status" value="1"/>
</dbReference>
<feature type="transmembrane region" description="Helical" evidence="1">
    <location>
        <begin position="7"/>
        <end position="25"/>
    </location>
</feature>
<feature type="transmembrane region" description="Helical" evidence="1">
    <location>
        <begin position="70"/>
        <end position="88"/>
    </location>
</feature>
<gene>
    <name evidence="3" type="ORF">ACFPO9_19055</name>
</gene>
<dbReference type="PANTHER" id="PTHR23028:SF53">
    <property type="entry name" value="ACYL_TRANSF_3 DOMAIN-CONTAINING PROTEIN"/>
    <property type="match status" value="1"/>
</dbReference>
<evidence type="ECO:0000313" key="3">
    <source>
        <dbReference type="EMBL" id="MFC5550621.1"/>
    </source>
</evidence>
<dbReference type="InterPro" id="IPR002656">
    <property type="entry name" value="Acyl_transf_3_dom"/>
</dbReference>
<sequence length="121" mass="13486">MKTHIPYLDGWRGLAIVFLLIGHFLPVPGLNFGAIGVSLFFVLSGFLMSKILFIEKAPLPIFYRRRISRILPSVVVLLAVVSLTYLVTGRKISAYELLSAATFTNNYFVGAETWTMPLGHI</sequence>